<sequence length="586" mass="67083">MELGRRPIQQGHHHSLLLPLSQLMLKLETMHNVSKTSINIIARELDETMTQSFFEARQHVGKILVNEDCPAHVTAGVLGYLEPQSIKALTTTYLREKFYEEQFNLIEPVPIKLGSKDIYVGGLLKEVDSIGYIVPLLKSLSQLLSLEDVYHHVFHTKSPVNDGIMRDWCDGAFFHKHPVFSCNPNALSLIMSYDDIELVIIVSERDVVFLYEDLDIVDFNMQLHAYELLDDPPLPEFTSTLKQKLSKGEILDHWPRFISECGNFYVKLGISTKEEYCMVGKEMYKSYPCIELEGRHEWPEEQQQKDTTATQKESPGESKETSKRKAAEMEQDPQYHSLRGPKKLNKKHGENSVHSISSCVMRADACVARVDIAHEEKYQLELVKELKRTRYDMGKVKLLLSHTFHLRSHLLSHVKDGKYLKAIIDLYPCFRDGEFFFHEMQLLFGVSAMDQAKRNMEQLFHFLCTEYTAAKDSVEDMAHAAVKFQKSVSGRQGHLQLLTVVSNVEDYKQALETFAGESPRMVLLLDGGVGQITIVGDTLKVALPQKSRNDVPANAWCPLKVIILGPEFFPQWDKELLYQDSRSYEP</sequence>
<reference evidence="2" key="1">
    <citation type="submission" date="2020-11" db="EMBL/GenBank/DDBJ databases">
        <authorList>
            <person name="Tran Van P."/>
        </authorList>
    </citation>
    <scope>NUCLEOTIDE SEQUENCE</scope>
</reference>
<dbReference type="EMBL" id="CAJPEV010000684">
    <property type="protein sequence ID" value="CAG0887614.1"/>
    <property type="molecule type" value="Genomic_DNA"/>
</dbReference>
<feature type="region of interest" description="Disordered" evidence="1">
    <location>
        <begin position="297"/>
        <end position="349"/>
    </location>
</feature>
<keyword evidence="3" id="KW-1185">Reference proteome</keyword>
<evidence type="ECO:0000313" key="3">
    <source>
        <dbReference type="Proteomes" id="UP000677054"/>
    </source>
</evidence>
<evidence type="ECO:0000313" key="2">
    <source>
        <dbReference type="EMBL" id="CAD7244679.1"/>
    </source>
</evidence>
<evidence type="ECO:0000256" key="1">
    <source>
        <dbReference type="SAM" id="MobiDB-lite"/>
    </source>
</evidence>
<gene>
    <name evidence="2" type="ORF">DSTB1V02_LOCUS4566</name>
</gene>
<dbReference type="EMBL" id="LR900201">
    <property type="protein sequence ID" value="CAD7244679.1"/>
    <property type="molecule type" value="Genomic_DNA"/>
</dbReference>
<feature type="compositionally biased region" description="Basic and acidic residues" evidence="1">
    <location>
        <begin position="314"/>
        <end position="328"/>
    </location>
</feature>
<name>A0A7R9A5Z1_9CRUS</name>
<dbReference type="OrthoDB" id="10068926at2759"/>
<proteinExistence type="predicted"/>
<protein>
    <submittedName>
        <fullName evidence="2">Uncharacterized protein</fullName>
    </submittedName>
</protein>
<accession>A0A7R9A5Z1</accession>
<dbReference type="Proteomes" id="UP000677054">
    <property type="component" value="Unassembled WGS sequence"/>
</dbReference>
<dbReference type="AlphaFoldDB" id="A0A7R9A5Z1"/>
<organism evidence="2">
    <name type="scientific">Darwinula stevensoni</name>
    <dbReference type="NCBI Taxonomy" id="69355"/>
    <lineage>
        <taxon>Eukaryota</taxon>
        <taxon>Metazoa</taxon>
        <taxon>Ecdysozoa</taxon>
        <taxon>Arthropoda</taxon>
        <taxon>Crustacea</taxon>
        <taxon>Oligostraca</taxon>
        <taxon>Ostracoda</taxon>
        <taxon>Podocopa</taxon>
        <taxon>Podocopida</taxon>
        <taxon>Darwinulocopina</taxon>
        <taxon>Darwinuloidea</taxon>
        <taxon>Darwinulidae</taxon>
        <taxon>Darwinula</taxon>
    </lineage>
</organism>